<dbReference type="EMBL" id="BJYA01000012">
    <property type="protein sequence ID" value="GEN45979.1"/>
    <property type="molecule type" value="Genomic_DNA"/>
</dbReference>
<protein>
    <submittedName>
        <fullName evidence="3">Apolipoprotein N-acyltransferase</fullName>
    </submittedName>
</protein>
<accession>A0A511W4G0</accession>
<dbReference type="PANTHER" id="PTHR43674">
    <property type="entry name" value="NITRILASE C965.09-RELATED"/>
    <property type="match status" value="1"/>
</dbReference>
<evidence type="ECO:0000259" key="2">
    <source>
        <dbReference type="PROSITE" id="PS50263"/>
    </source>
</evidence>
<dbReference type="InterPro" id="IPR003010">
    <property type="entry name" value="C-N_Hydrolase"/>
</dbReference>
<dbReference type="InterPro" id="IPR050345">
    <property type="entry name" value="Aliph_Amidase/BUP"/>
</dbReference>
<name>A0A511W4G0_9BACI</name>
<comment type="caution">
    <text evidence="3">The sequence shown here is derived from an EMBL/GenBank/DDBJ whole genome shotgun (WGS) entry which is preliminary data.</text>
</comment>
<evidence type="ECO:0000256" key="1">
    <source>
        <dbReference type="ARBA" id="ARBA00022801"/>
    </source>
</evidence>
<dbReference type="GO" id="GO:0016811">
    <property type="term" value="F:hydrolase activity, acting on carbon-nitrogen (but not peptide) bonds, in linear amides"/>
    <property type="evidence" value="ECO:0007669"/>
    <property type="project" value="TreeGrafter"/>
</dbReference>
<keyword evidence="4" id="KW-1185">Reference proteome</keyword>
<dbReference type="Pfam" id="PF00795">
    <property type="entry name" value="CN_hydrolase"/>
    <property type="match status" value="1"/>
</dbReference>
<keyword evidence="1" id="KW-0378">Hydrolase</keyword>
<feature type="domain" description="CN hydrolase" evidence="2">
    <location>
        <begin position="1"/>
        <end position="236"/>
    </location>
</feature>
<dbReference type="Gene3D" id="3.60.110.10">
    <property type="entry name" value="Carbon-nitrogen hydrolase"/>
    <property type="match status" value="1"/>
</dbReference>
<dbReference type="SUPFAM" id="SSF56317">
    <property type="entry name" value="Carbon-nitrogen hydrolase"/>
    <property type="match status" value="1"/>
</dbReference>
<proteinExistence type="predicted"/>
<reference evidence="3 4" key="1">
    <citation type="submission" date="2019-07" db="EMBL/GenBank/DDBJ databases">
        <title>Whole genome shotgun sequence of Alkalibacillus haloalkaliphilus NBRC 103110.</title>
        <authorList>
            <person name="Hosoyama A."/>
            <person name="Uohara A."/>
            <person name="Ohji S."/>
            <person name="Ichikawa N."/>
        </authorList>
    </citation>
    <scope>NUCLEOTIDE SEQUENCE [LARGE SCALE GENOMIC DNA]</scope>
    <source>
        <strain evidence="3 4">NBRC 103110</strain>
    </source>
</reference>
<evidence type="ECO:0000313" key="4">
    <source>
        <dbReference type="Proteomes" id="UP000321440"/>
    </source>
</evidence>
<organism evidence="3 4">
    <name type="scientific">Alkalibacillus haloalkaliphilus</name>
    <dbReference type="NCBI Taxonomy" id="94136"/>
    <lineage>
        <taxon>Bacteria</taxon>
        <taxon>Bacillati</taxon>
        <taxon>Bacillota</taxon>
        <taxon>Bacilli</taxon>
        <taxon>Bacillales</taxon>
        <taxon>Bacillaceae</taxon>
        <taxon>Alkalibacillus</taxon>
    </lineage>
</organism>
<dbReference type="GO" id="GO:0016746">
    <property type="term" value="F:acyltransferase activity"/>
    <property type="evidence" value="ECO:0007669"/>
    <property type="project" value="UniProtKB-KW"/>
</dbReference>
<gene>
    <name evidence="3" type="ORF">AHA02nite_17550</name>
</gene>
<dbReference type="OrthoDB" id="9811121at2"/>
<evidence type="ECO:0000313" key="3">
    <source>
        <dbReference type="EMBL" id="GEN45979.1"/>
    </source>
</evidence>
<dbReference type="PROSITE" id="PS50263">
    <property type="entry name" value="CN_HYDROLASE"/>
    <property type="match status" value="1"/>
</dbReference>
<dbReference type="Proteomes" id="UP000321440">
    <property type="component" value="Unassembled WGS sequence"/>
</dbReference>
<dbReference type="InterPro" id="IPR036526">
    <property type="entry name" value="C-N_Hydrolase_sf"/>
</dbReference>
<dbReference type="PANTHER" id="PTHR43674:SF2">
    <property type="entry name" value="BETA-UREIDOPROPIONASE"/>
    <property type="match status" value="1"/>
</dbReference>
<dbReference type="RefSeq" id="WP_146816381.1">
    <property type="nucleotide sequence ID" value="NZ_BJYA01000012.1"/>
</dbReference>
<keyword evidence="3" id="KW-0012">Acyltransferase</keyword>
<keyword evidence="3" id="KW-0449">Lipoprotein</keyword>
<dbReference type="AlphaFoldDB" id="A0A511W4G0"/>
<sequence length="256" mass="29219">MKVTLGQFLPELGDKGKNAHEMVDIMKQASNDHADIVLFPELALTGYFIQDVKHEMAESIEGPHMTYLMDKCRELKVNAVIPWAELGEEGHVYNSASLISSEGNLLGIYRKVHLYGTEKEVFTAGEQFKVFDTPLGKIGLMICFDLDFPESARSLKLKGADIILTPTNNMEPYQYYQRTYLRARSMENELPIALCNRIGLERHTKFFGESACYDNKGQTITELKNEPNVETAEVEIHDEKDRNLQYITNRMPNVYN</sequence>
<keyword evidence="3" id="KW-0808">Transferase</keyword>
<dbReference type="CDD" id="cd07197">
    <property type="entry name" value="nitrilase"/>
    <property type="match status" value="1"/>
</dbReference>